<feature type="domain" description="PhnA protein N-terminal proteobacterial" evidence="1">
    <location>
        <begin position="5"/>
        <end position="52"/>
    </location>
</feature>
<evidence type="ECO:0000313" key="3">
    <source>
        <dbReference type="Proteomes" id="UP000275394"/>
    </source>
</evidence>
<dbReference type="EMBL" id="RKHR01000003">
    <property type="protein sequence ID" value="ROS04597.1"/>
    <property type="molecule type" value="Genomic_DNA"/>
</dbReference>
<organism evidence="2 3">
    <name type="scientific">Sinobacterium caligoides</name>
    <dbReference type="NCBI Taxonomy" id="933926"/>
    <lineage>
        <taxon>Bacteria</taxon>
        <taxon>Pseudomonadati</taxon>
        <taxon>Pseudomonadota</taxon>
        <taxon>Gammaproteobacteria</taxon>
        <taxon>Cellvibrionales</taxon>
        <taxon>Spongiibacteraceae</taxon>
        <taxon>Sinobacterium</taxon>
    </lineage>
</organism>
<evidence type="ECO:0000313" key="2">
    <source>
        <dbReference type="EMBL" id="ROS04597.1"/>
    </source>
</evidence>
<protein>
    <submittedName>
        <fullName evidence="2">Protein PhnA</fullName>
    </submittedName>
</protein>
<proteinExistence type="predicted"/>
<comment type="caution">
    <text evidence="2">The sequence shown here is derived from an EMBL/GenBank/DDBJ whole genome shotgun (WGS) entry which is preliminary data.</text>
</comment>
<dbReference type="PANTHER" id="PTHR30305:SF3">
    <property type="entry name" value="PROTEIN YJDM"/>
    <property type="match status" value="1"/>
</dbReference>
<dbReference type="RefSeq" id="WP_123710587.1">
    <property type="nucleotide sequence ID" value="NZ_RKHR01000003.1"/>
</dbReference>
<gene>
    <name evidence="2" type="ORF">EDC56_0103</name>
</gene>
<keyword evidence="3" id="KW-1185">Reference proteome</keyword>
<dbReference type="SMART" id="SM00782">
    <property type="entry name" value="PhnA_Zn_Ribbon"/>
    <property type="match status" value="1"/>
</dbReference>
<dbReference type="Pfam" id="PF03831">
    <property type="entry name" value="YjdM"/>
    <property type="match status" value="1"/>
</dbReference>
<accession>A0A3N2DXT4</accession>
<dbReference type="Proteomes" id="UP000275394">
    <property type="component" value="Unassembled WGS sequence"/>
</dbReference>
<dbReference type="InterPro" id="IPR013991">
    <property type="entry name" value="PhnaA_N_proteobac"/>
</dbReference>
<dbReference type="AlphaFoldDB" id="A0A3N2DXT4"/>
<dbReference type="PANTHER" id="PTHR30305">
    <property type="entry name" value="PROTEIN YJDM-RELATED"/>
    <property type="match status" value="1"/>
</dbReference>
<name>A0A3N2DXT4_9GAMM</name>
<sequence>MTEKTLRQRSGSKCELCAASDNLSPYQIPPVITAATAANSVLICQTCNDQLSNPESMEPNHWRGLNDSMWSTEPPVQVMAYRALSMLSKKESWAQDLIDMMYIEENMVEWAKEGIPEDSDRLPCRDSNGAVLSDGDTVTLTKDLVVKGANFTAKRGTAVRNISLTDNHEQIEGRVNGSRIVLLSCFLKKQ</sequence>
<dbReference type="OrthoDB" id="9810131at2"/>
<evidence type="ECO:0000259" key="1">
    <source>
        <dbReference type="SMART" id="SM00782"/>
    </source>
</evidence>
<dbReference type="SUPFAM" id="SSF82057">
    <property type="entry name" value="Prokaryotic SH3-related domain"/>
    <property type="match status" value="1"/>
</dbReference>
<dbReference type="InterPro" id="IPR013988">
    <property type="entry name" value="YjdM_C"/>
</dbReference>
<reference evidence="2 3" key="1">
    <citation type="submission" date="2018-11" db="EMBL/GenBank/DDBJ databases">
        <title>Genomic Encyclopedia of Type Strains, Phase IV (KMG-IV): sequencing the most valuable type-strain genomes for metagenomic binning, comparative biology and taxonomic classification.</title>
        <authorList>
            <person name="Goeker M."/>
        </authorList>
    </citation>
    <scope>NUCLEOTIDE SEQUENCE [LARGE SCALE GENOMIC DNA]</scope>
    <source>
        <strain evidence="2 3">DSM 100316</strain>
    </source>
</reference>
<dbReference type="Gene3D" id="2.30.30.40">
    <property type="entry name" value="SH3 Domains"/>
    <property type="match status" value="1"/>
</dbReference>